<feature type="domain" description="Major facilitator superfamily (MFS) profile" evidence="7">
    <location>
        <begin position="26"/>
        <end position="466"/>
    </location>
</feature>
<dbReference type="PROSITE" id="PS00216">
    <property type="entry name" value="SUGAR_TRANSPORT_1"/>
    <property type="match status" value="1"/>
</dbReference>
<feature type="transmembrane region" description="Helical" evidence="6">
    <location>
        <begin position="159"/>
        <end position="178"/>
    </location>
</feature>
<keyword evidence="3 6" id="KW-0812">Transmembrane</keyword>
<feature type="transmembrane region" description="Helical" evidence="6">
    <location>
        <begin position="118"/>
        <end position="139"/>
    </location>
</feature>
<evidence type="ECO:0000256" key="6">
    <source>
        <dbReference type="SAM" id="Phobius"/>
    </source>
</evidence>
<dbReference type="PROSITE" id="PS50850">
    <property type="entry name" value="MFS"/>
    <property type="match status" value="1"/>
</dbReference>
<sequence length="510" mass="55698">MLRKTHTGTWLPAWVPESTLVLSLLLIMCSFVQSCTVGYDTALLNALNILPAYNNYFRLSAATTGLNTASIFIGGILGPLFAGTMADRLGRRLAIFWSSLVAIIGVVLQTAAQNIAMFVVGRIIIGLGAASCGIAGGVYLSESFPSRFRAWGVGSLNDFYWIGAILAAGITLGTGTWTSSSWAWRVPSLIQGLFSLLCILILPFVPESPRWLQYQGYFDEARLAVAQTNANGNISDPVVISIYEEIAGALKSDKECKSSIVEIFKDPILRRRFLIGTSVGPMSTVVGNLISLFYLGPELSMAGVTDSRAQLHINLVLNAWCLFCCLLGTFLVTSWGRRPTALVGQSLLIACLFIIGGLTKVYADNGPNDTSTSLLYGNVAVIFLFQGFYSLAWTPLIYLYPTEVMNYSIRANGVAFSEFMLSSLTLLLVFVMPIALENIGWKMYIINGSWDVIVLLIVALFRVETKGKTLEEVDTIFERGCPHSNESDIEARRGQKTIHVVEVTLQQNPS</sequence>
<keyword evidence="9" id="KW-1185">Reference proteome</keyword>
<dbReference type="PROSITE" id="PS51257">
    <property type="entry name" value="PROKAR_LIPOPROTEIN"/>
    <property type="match status" value="1"/>
</dbReference>
<evidence type="ECO:0000256" key="2">
    <source>
        <dbReference type="ARBA" id="ARBA00010992"/>
    </source>
</evidence>
<organism evidence="8 9">
    <name type="scientific">Aspergillus pseudocaelatus</name>
    <dbReference type="NCBI Taxonomy" id="1825620"/>
    <lineage>
        <taxon>Eukaryota</taxon>
        <taxon>Fungi</taxon>
        <taxon>Dikarya</taxon>
        <taxon>Ascomycota</taxon>
        <taxon>Pezizomycotina</taxon>
        <taxon>Eurotiomycetes</taxon>
        <taxon>Eurotiomycetidae</taxon>
        <taxon>Eurotiales</taxon>
        <taxon>Aspergillaceae</taxon>
        <taxon>Aspergillus</taxon>
        <taxon>Aspergillus subgen. Circumdati</taxon>
    </lineage>
</organism>
<dbReference type="Pfam" id="PF00083">
    <property type="entry name" value="Sugar_tr"/>
    <property type="match status" value="1"/>
</dbReference>
<feature type="transmembrane region" description="Helical" evidence="6">
    <location>
        <begin position="315"/>
        <end position="335"/>
    </location>
</feature>
<dbReference type="Proteomes" id="UP000325395">
    <property type="component" value="Unassembled WGS sequence"/>
</dbReference>
<feature type="transmembrane region" description="Helical" evidence="6">
    <location>
        <begin position="441"/>
        <end position="461"/>
    </location>
</feature>
<dbReference type="PANTHER" id="PTHR48022:SF31">
    <property type="entry name" value="HEXOSE TRANSPORTER"/>
    <property type="match status" value="1"/>
</dbReference>
<accession>A0ABQ6WVG6</accession>
<evidence type="ECO:0000313" key="9">
    <source>
        <dbReference type="Proteomes" id="UP000325395"/>
    </source>
</evidence>
<evidence type="ECO:0000256" key="5">
    <source>
        <dbReference type="ARBA" id="ARBA00023136"/>
    </source>
</evidence>
<feature type="transmembrane region" description="Helical" evidence="6">
    <location>
        <begin position="273"/>
        <end position="295"/>
    </location>
</feature>
<dbReference type="InterPro" id="IPR005829">
    <property type="entry name" value="Sugar_transporter_CS"/>
</dbReference>
<feature type="transmembrane region" description="Helical" evidence="6">
    <location>
        <begin position="342"/>
        <end position="363"/>
    </location>
</feature>
<comment type="similarity">
    <text evidence="2">Belongs to the major facilitator superfamily. Sugar transporter (TC 2.A.1.1) family.</text>
</comment>
<dbReference type="InterPro" id="IPR020846">
    <property type="entry name" value="MFS_dom"/>
</dbReference>
<protein>
    <submittedName>
        <fullName evidence="8">General substrate transporter</fullName>
    </submittedName>
</protein>
<comment type="subcellular location">
    <subcellularLocation>
        <location evidence="1">Membrane</location>
        <topology evidence="1">Multi-pass membrane protein</topology>
    </subcellularLocation>
</comment>
<proteinExistence type="inferred from homology"/>
<evidence type="ECO:0000256" key="1">
    <source>
        <dbReference type="ARBA" id="ARBA00004141"/>
    </source>
</evidence>
<evidence type="ECO:0000313" key="8">
    <source>
        <dbReference type="EMBL" id="KAE8421058.1"/>
    </source>
</evidence>
<feature type="transmembrane region" description="Helical" evidence="6">
    <location>
        <begin position="20"/>
        <end position="39"/>
    </location>
</feature>
<feature type="transmembrane region" description="Helical" evidence="6">
    <location>
        <begin position="413"/>
        <end position="435"/>
    </location>
</feature>
<dbReference type="PANTHER" id="PTHR48022">
    <property type="entry name" value="PLASTIDIC GLUCOSE TRANSPORTER 4"/>
    <property type="match status" value="1"/>
</dbReference>
<keyword evidence="4 6" id="KW-1133">Transmembrane helix</keyword>
<keyword evidence="5 6" id="KW-0472">Membrane</keyword>
<dbReference type="Gene3D" id="1.20.1250.20">
    <property type="entry name" value="MFS general substrate transporter like domains"/>
    <property type="match status" value="1"/>
</dbReference>
<dbReference type="EMBL" id="ML735704">
    <property type="protein sequence ID" value="KAE8421058.1"/>
    <property type="molecule type" value="Genomic_DNA"/>
</dbReference>
<evidence type="ECO:0000256" key="3">
    <source>
        <dbReference type="ARBA" id="ARBA00022692"/>
    </source>
</evidence>
<feature type="transmembrane region" description="Helical" evidence="6">
    <location>
        <begin position="375"/>
        <end position="401"/>
    </location>
</feature>
<gene>
    <name evidence="8" type="ORF">BDV36DRAFT_281044</name>
</gene>
<dbReference type="InterPro" id="IPR050360">
    <property type="entry name" value="MFS_Sugar_Transporters"/>
</dbReference>
<dbReference type="InterPro" id="IPR036259">
    <property type="entry name" value="MFS_trans_sf"/>
</dbReference>
<feature type="transmembrane region" description="Helical" evidence="6">
    <location>
        <begin position="184"/>
        <end position="205"/>
    </location>
</feature>
<dbReference type="SUPFAM" id="SSF103473">
    <property type="entry name" value="MFS general substrate transporter"/>
    <property type="match status" value="1"/>
</dbReference>
<feature type="transmembrane region" description="Helical" evidence="6">
    <location>
        <begin position="93"/>
        <end position="112"/>
    </location>
</feature>
<name>A0ABQ6WVG6_9EURO</name>
<reference evidence="8 9" key="1">
    <citation type="submission" date="2019-04" db="EMBL/GenBank/DDBJ databases">
        <authorList>
            <consortium name="DOE Joint Genome Institute"/>
            <person name="Mondo S."/>
            <person name="Kjaerbolling I."/>
            <person name="Vesth T."/>
            <person name="Frisvad J.C."/>
            <person name="Nybo J.L."/>
            <person name="Theobald S."/>
            <person name="Kildgaard S."/>
            <person name="Isbrandt T."/>
            <person name="Kuo A."/>
            <person name="Sato A."/>
            <person name="Lyhne E.K."/>
            <person name="Kogle M.E."/>
            <person name="Wiebenga A."/>
            <person name="Kun R.S."/>
            <person name="Lubbers R.J."/>
            <person name="Makela M.R."/>
            <person name="Barry K."/>
            <person name="Chovatia M."/>
            <person name="Clum A."/>
            <person name="Daum C."/>
            <person name="Haridas S."/>
            <person name="He G."/>
            <person name="LaButti K."/>
            <person name="Lipzen A."/>
            <person name="Riley R."/>
            <person name="Salamov A."/>
            <person name="Simmons B.A."/>
            <person name="Magnuson J.K."/>
            <person name="Henrissat B."/>
            <person name="Mortensen U.H."/>
            <person name="Larsen T.O."/>
            <person name="Devries R.P."/>
            <person name="Grigoriev I.V."/>
            <person name="Machida M."/>
            <person name="Baker S.E."/>
            <person name="Andersen M.R."/>
            <person name="Cantor M.N."/>
            <person name="Hua S.X."/>
        </authorList>
    </citation>
    <scope>NUCLEOTIDE SEQUENCE [LARGE SCALE GENOMIC DNA]</scope>
    <source>
        <strain evidence="8 9">CBS 117616</strain>
    </source>
</reference>
<dbReference type="InterPro" id="IPR005828">
    <property type="entry name" value="MFS_sugar_transport-like"/>
</dbReference>
<evidence type="ECO:0000256" key="4">
    <source>
        <dbReference type="ARBA" id="ARBA00022989"/>
    </source>
</evidence>
<evidence type="ECO:0000259" key="7">
    <source>
        <dbReference type="PROSITE" id="PS50850"/>
    </source>
</evidence>
<feature type="transmembrane region" description="Helical" evidence="6">
    <location>
        <begin position="59"/>
        <end position="81"/>
    </location>
</feature>